<reference evidence="3 4" key="1">
    <citation type="submission" date="2018-06" db="EMBL/GenBank/DDBJ databases">
        <authorList>
            <consortium name="Pathogen Informatics"/>
            <person name="Doyle S."/>
        </authorList>
    </citation>
    <scope>NUCLEOTIDE SEQUENCE [LARGE SCALE GENOMIC DNA]</scope>
    <source>
        <strain evidence="3 4">NCTC10343</strain>
    </source>
</reference>
<sequence length="223" mass="25792">MVNRLFPKINDVLYIQVAGTDQKEESFEYKSRIAEEDPQNFLIEIPMSQTSGHLKKLFLGEELSIFFMSEGGIKNYFNTHVTGFKEDVLRMVRIHKPAPDSISKIQRRNFLRVKANLEIAVKHGANESRFVAETHDVGGGGVSFQTQGSHHLEEGESLSCWILVPYKNGTQEHVPFQSEIVRIQQMENGRKLIMLKYEKIADQERQKLIKYCFERQLEFRGKS</sequence>
<evidence type="ECO:0000313" key="3">
    <source>
        <dbReference type="EMBL" id="SUA70555.1"/>
    </source>
</evidence>
<dbReference type="InterPro" id="IPR009926">
    <property type="entry name" value="T3SS_YcgR_PilZN"/>
</dbReference>
<dbReference type="Proteomes" id="UP000254400">
    <property type="component" value="Unassembled WGS sequence"/>
</dbReference>
<protein>
    <submittedName>
        <fullName evidence="3">Glycosyltransferase</fullName>
    </submittedName>
</protein>
<evidence type="ECO:0000259" key="2">
    <source>
        <dbReference type="Pfam" id="PF12945"/>
    </source>
</evidence>
<accession>A0A378Y016</accession>
<gene>
    <name evidence="3" type="ORF">NCTC10343_03428</name>
</gene>
<organism evidence="3 4">
    <name type="scientific">Paenibacillus polymyxa</name>
    <name type="common">Bacillus polymyxa</name>
    <dbReference type="NCBI Taxonomy" id="1406"/>
    <lineage>
        <taxon>Bacteria</taxon>
        <taxon>Bacillati</taxon>
        <taxon>Bacillota</taxon>
        <taxon>Bacilli</taxon>
        <taxon>Bacillales</taxon>
        <taxon>Paenibacillaceae</taxon>
        <taxon>Paenibacillus</taxon>
    </lineage>
</organism>
<dbReference type="AlphaFoldDB" id="A0A378Y016"/>
<dbReference type="EMBL" id="UGSC01000001">
    <property type="protein sequence ID" value="SUA70555.1"/>
    <property type="molecule type" value="Genomic_DNA"/>
</dbReference>
<dbReference type="SUPFAM" id="SSF141371">
    <property type="entry name" value="PilZ domain-like"/>
    <property type="match status" value="1"/>
</dbReference>
<dbReference type="Pfam" id="PF12945">
    <property type="entry name" value="PilZNR"/>
    <property type="match status" value="1"/>
</dbReference>
<dbReference type="GO" id="GO:0035438">
    <property type="term" value="F:cyclic-di-GMP binding"/>
    <property type="evidence" value="ECO:0007669"/>
    <property type="project" value="InterPro"/>
</dbReference>
<dbReference type="Gene3D" id="2.40.10.220">
    <property type="entry name" value="predicted glycosyltransferase like domains"/>
    <property type="match status" value="1"/>
</dbReference>
<name>A0A378Y016_PAEPO</name>
<dbReference type="Pfam" id="PF07238">
    <property type="entry name" value="PilZ"/>
    <property type="match status" value="1"/>
</dbReference>
<dbReference type="InterPro" id="IPR009875">
    <property type="entry name" value="PilZ_domain"/>
</dbReference>
<evidence type="ECO:0000259" key="1">
    <source>
        <dbReference type="Pfam" id="PF07238"/>
    </source>
</evidence>
<feature type="domain" description="Type III secretion system flagellar brake protein YcgR PilZN" evidence="2">
    <location>
        <begin position="8"/>
        <end position="97"/>
    </location>
</feature>
<dbReference type="GO" id="GO:0016740">
    <property type="term" value="F:transferase activity"/>
    <property type="evidence" value="ECO:0007669"/>
    <property type="project" value="UniProtKB-KW"/>
</dbReference>
<evidence type="ECO:0000313" key="4">
    <source>
        <dbReference type="Proteomes" id="UP000254400"/>
    </source>
</evidence>
<proteinExistence type="predicted"/>
<keyword evidence="3" id="KW-0808">Transferase</keyword>
<feature type="domain" description="PilZ" evidence="1">
    <location>
        <begin position="106"/>
        <end position="214"/>
    </location>
</feature>